<proteinExistence type="predicted"/>
<dbReference type="PANTHER" id="PTHR45932">
    <property type="entry name" value="PATELLIN-1"/>
    <property type="match status" value="1"/>
</dbReference>
<comment type="caution">
    <text evidence="2">The sequence shown here is derived from an EMBL/GenBank/DDBJ whole genome shotgun (WGS) entry which is preliminary data.</text>
</comment>
<dbReference type="GO" id="GO:0008289">
    <property type="term" value="F:lipid binding"/>
    <property type="evidence" value="ECO:0007669"/>
    <property type="project" value="InterPro"/>
</dbReference>
<dbReference type="SUPFAM" id="SSF46938">
    <property type="entry name" value="CRAL/TRIO N-terminal domain"/>
    <property type="match status" value="1"/>
</dbReference>
<accession>A0AAW2NIX6</accession>
<dbReference type="PANTHER" id="PTHR45932:SF17">
    <property type="entry name" value="CELLULAR RETINALDEHYDE-BINDING_TRIPLE FUNCTION DOMAIN-CONTAINING PROTEIN"/>
    <property type="match status" value="1"/>
</dbReference>
<dbReference type="InterPro" id="IPR036865">
    <property type="entry name" value="CRAL-TRIO_dom_sf"/>
</dbReference>
<dbReference type="PROSITE" id="PS50191">
    <property type="entry name" value="CRAL_TRIO"/>
    <property type="match status" value="1"/>
</dbReference>
<feature type="domain" description="CRAL-TRIO" evidence="1">
    <location>
        <begin position="89"/>
        <end position="264"/>
    </location>
</feature>
<sequence>MEEGENSLDFLDETYVATDEMTQERKLPVNDKTPEEVFIWGVKLMEDEKTDTVLLKFLRSQYYMVKDAFTMIKNTIKWRKEFGIDDLVEEDLGSELERVVFMHGHSKEGHPVCYNVYGEFQDKELYQKMFSDEEKRQKFLRWRIQFLEKSIRELDFSPGGISTVFQVTDLKKSQGITKPEIRQVVDQVVQLLLDNYPEFVAKRVFINAPWLYMAYYKIISPLLMQRTKSKFAFAGPSLSTATLFKYISADQIPPQYGGLNKDGDFGAADTVTEIMVKPSAMKIEEFPVTQMTRFIMLLVELDLMDWVVKMLIEMQACVVSWEVRVVGWEVGYVAEFIPCSEDGDTVTIEKTRRIGSTQEEQVTISSSFIAGEPGKLVVTIHH</sequence>
<dbReference type="SMART" id="SM00516">
    <property type="entry name" value="SEC14"/>
    <property type="match status" value="1"/>
</dbReference>
<reference evidence="2" key="1">
    <citation type="submission" date="2020-06" db="EMBL/GenBank/DDBJ databases">
        <authorList>
            <person name="Li T."/>
            <person name="Hu X."/>
            <person name="Zhang T."/>
            <person name="Song X."/>
            <person name="Zhang H."/>
            <person name="Dai N."/>
            <person name="Sheng W."/>
            <person name="Hou X."/>
            <person name="Wei L."/>
        </authorList>
    </citation>
    <scope>NUCLEOTIDE SEQUENCE</scope>
    <source>
        <strain evidence="2">G01</strain>
        <tissue evidence="2">Leaf</tissue>
    </source>
</reference>
<dbReference type="InterPro" id="IPR036273">
    <property type="entry name" value="CRAL/TRIO_N_dom_sf"/>
</dbReference>
<dbReference type="SUPFAM" id="SSF52087">
    <property type="entry name" value="CRAL/TRIO domain"/>
    <property type="match status" value="1"/>
</dbReference>
<dbReference type="InterPro" id="IPR044834">
    <property type="entry name" value="PATL"/>
</dbReference>
<protein>
    <submittedName>
        <fullName evidence="2">Patellin-3</fullName>
    </submittedName>
</protein>
<dbReference type="InterPro" id="IPR001251">
    <property type="entry name" value="CRAL-TRIO_dom"/>
</dbReference>
<organism evidence="2">
    <name type="scientific">Sesamum angustifolium</name>
    <dbReference type="NCBI Taxonomy" id="2727405"/>
    <lineage>
        <taxon>Eukaryota</taxon>
        <taxon>Viridiplantae</taxon>
        <taxon>Streptophyta</taxon>
        <taxon>Embryophyta</taxon>
        <taxon>Tracheophyta</taxon>
        <taxon>Spermatophyta</taxon>
        <taxon>Magnoliopsida</taxon>
        <taxon>eudicotyledons</taxon>
        <taxon>Gunneridae</taxon>
        <taxon>Pentapetalae</taxon>
        <taxon>asterids</taxon>
        <taxon>lamiids</taxon>
        <taxon>Lamiales</taxon>
        <taxon>Pedaliaceae</taxon>
        <taxon>Sesamum</taxon>
    </lineage>
</organism>
<dbReference type="InterPro" id="IPR056794">
    <property type="entry name" value="PATL1-6_C_GOLD"/>
</dbReference>
<dbReference type="EMBL" id="JACGWK010000007">
    <property type="protein sequence ID" value="KAL0343261.1"/>
    <property type="molecule type" value="Genomic_DNA"/>
</dbReference>
<reference evidence="2" key="2">
    <citation type="journal article" date="2024" name="Plant">
        <title>Genomic evolution and insights into agronomic trait innovations of Sesamum species.</title>
        <authorList>
            <person name="Miao H."/>
            <person name="Wang L."/>
            <person name="Qu L."/>
            <person name="Liu H."/>
            <person name="Sun Y."/>
            <person name="Le M."/>
            <person name="Wang Q."/>
            <person name="Wei S."/>
            <person name="Zheng Y."/>
            <person name="Lin W."/>
            <person name="Duan Y."/>
            <person name="Cao H."/>
            <person name="Xiong S."/>
            <person name="Wang X."/>
            <person name="Wei L."/>
            <person name="Li C."/>
            <person name="Ma Q."/>
            <person name="Ju M."/>
            <person name="Zhao R."/>
            <person name="Li G."/>
            <person name="Mu C."/>
            <person name="Tian Q."/>
            <person name="Mei H."/>
            <person name="Zhang T."/>
            <person name="Gao T."/>
            <person name="Zhang H."/>
        </authorList>
    </citation>
    <scope>NUCLEOTIDE SEQUENCE</scope>
    <source>
        <strain evidence="2">G01</strain>
    </source>
</reference>
<evidence type="ECO:0000313" key="2">
    <source>
        <dbReference type="EMBL" id="KAL0343261.1"/>
    </source>
</evidence>
<gene>
    <name evidence="2" type="ORF">Sangu_1213500</name>
</gene>
<dbReference type="AlphaFoldDB" id="A0AAW2NIX6"/>
<dbReference type="Gene3D" id="3.40.525.10">
    <property type="entry name" value="CRAL-TRIO lipid binding domain"/>
    <property type="match status" value="1"/>
</dbReference>
<dbReference type="CDD" id="cd00170">
    <property type="entry name" value="SEC14"/>
    <property type="match status" value="1"/>
</dbReference>
<dbReference type="Pfam" id="PF00650">
    <property type="entry name" value="CRAL_TRIO"/>
    <property type="match status" value="1"/>
</dbReference>
<evidence type="ECO:0000259" key="1">
    <source>
        <dbReference type="PROSITE" id="PS50191"/>
    </source>
</evidence>
<name>A0AAW2NIX6_9LAMI</name>
<dbReference type="Pfam" id="PF25099">
    <property type="entry name" value="GOLD_PATL1_C"/>
    <property type="match status" value="1"/>
</dbReference>